<dbReference type="GO" id="GO:0004312">
    <property type="term" value="F:fatty acid synthase activity"/>
    <property type="evidence" value="ECO:0007669"/>
    <property type="project" value="InterPro"/>
</dbReference>
<protein>
    <submittedName>
        <fullName evidence="2">Acyl dehydratase</fullName>
    </submittedName>
</protein>
<comment type="caution">
    <text evidence="2">The sequence shown here is derived from an EMBL/GenBank/DDBJ whole genome shotgun (WGS) entry which is preliminary data.</text>
</comment>
<evidence type="ECO:0000313" key="3">
    <source>
        <dbReference type="Proteomes" id="UP000287908"/>
    </source>
</evidence>
<dbReference type="PANTHER" id="PTHR43841">
    <property type="entry name" value="3-HYDROXYACYL-THIOESTER DEHYDRATASE HTDX-RELATED"/>
    <property type="match status" value="1"/>
</dbReference>
<dbReference type="Gene3D" id="3.10.129.10">
    <property type="entry name" value="Hotdog Thioesterase"/>
    <property type="match status" value="1"/>
</dbReference>
<dbReference type="GO" id="GO:0005835">
    <property type="term" value="C:fatty acid synthase complex"/>
    <property type="evidence" value="ECO:0007669"/>
    <property type="project" value="InterPro"/>
</dbReference>
<name>A0A432Z713_9GAMM</name>
<dbReference type="GO" id="GO:0006633">
    <property type="term" value="P:fatty acid biosynthetic process"/>
    <property type="evidence" value="ECO:0007669"/>
    <property type="project" value="InterPro"/>
</dbReference>
<dbReference type="SUPFAM" id="SSF54637">
    <property type="entry name" value="Thioesterase/thiol ester dehydrase-isomerase"/>
    <property type="match status" value="1"/>
</dbReference>
<accession>A0A432Z713</accession>
<organism evidence="2 3">
    <name type="scientific">Idiomarina seosinensis</name>
    <dbReference type="NCBI Taxonomy" id="281739"/>
    <lineage>
        <taxon>Bacteria</taxon>
        <taxon>Pseudomonadati</taxon>
        <taxon>Pseudomonadota</taxon>
        <taxon>Gammaproteobacteria</taxon>
        <taxon>Alteromonadales</taxon>
        <taxon>Idiomarinaceae</taxon>
        <taxon>Idiomarina</taxon>
    </lineage>
</organism>
<evidence type="ECO:0000313" key="2">
    <source>
        <dbReference type="EMBL" id="RUO73677.1"/>
    </source>
</evidence>
<dbReference type="InterPro" id="IPR002539">
    <property type="entry name" value="MaoC-like_dom"/>
</dbReference>
<feature type="domain" description="MaoC-like" evidence="1">
    <location>
        <begin position="196"/>
        <end position="272"/>
    </location>
</feature>
<evidence type="ECO:0000259" key="1">
    <source>
        <dbReference type="Pfam" id="PF01575"/>
    </source>
</evidence>
<dbReference type="InterPro" id="IPR029069">
    <property type="entry name" value="HotDog_dom_sf"/>
</dbReference>
<dbReference type="OrthoDB" id="9774179at2"/>
<dbReference type="Proteomes" id="UP000287908">
    <property type="component" value="Unassembled WGS sequence"/>
</dbReference>
<sequence length="297" mass="33953">METPANSNKRLPAMPSMLVKSLLTLNRVDNTQAEKAELQHQFFIEKIDNKKLSTYQQMFGGFISDIPLALFYCLAQRTHLAQMLDNSFPWPAPGLVHVNNSLEQHSRIDPEAGFNLDAIVKLPARGPDVSPRRLRPQFIVKFYQAKQLVVTCKSTYQVMSRQTSSTPNRKTATKAFEPQPGWVNHCHWQLGSGMGRRYARVSGDFNPIHLHALTSRWFGFKKPIIHGMYMMARAQAEIERQVGQAATHIDVNFKRPVVLPARVQLWVHEDDDEHRYEVRSADHAHAQLDGKIKFSDD</sequence>
<dbReference type="PANTHER" id="PTHR43841:SF3">
    <property type="entry name" value="(3R)-HYDROXYACYL-ACP DEHYDRATASE SUBUNIT HADB"/>
    <property type="match status" value="1"/>
</dbReference>
<dbReference type="RefSeq" id="WP_126785479.1">
    <property type="nucleotide sequence ID" value="NZ_PIQF01000004.1"/>
</dbReference>
<dbReference type="EMBL" id="PIQF01000004">
    <property type="protein sequence ID" value="RUO73677.1"/>
    <property type="molecule type" value="Genomic_DNA"/>
</dbReference>
<proteinExistence type="predicted"/>
<dbReference type="AlphaFoldDB" id="A0A432Z713"/>
<dbReference type="PRINTS" id="PR01483">
    <property type="entry name" value="FASYNTHASE"/>
</dbReference>
<dbReference type="Pfam" id="PF01575">
    <property type="entry name" value="MaoC_dehydratas"/>
    <property type="match status" value="1"/>
</dbReference>
<reference evidence="2 3" key="1">
    <citation type="journal article" date="2011" name="Front. Microbiol.">
        <title>Genomic signatures of strain selection and enhancement in Bacillus atrophaeus var. globigii, a historical biowarfare simulant.</title>
        <authorList>
            <person name="Gibbons H.S."/>
            <person name="Broomall S.M."/>
            <person name="McNew L.A."/>
            <person name="Daligault H."/>
            <person name="Chapman C."/>
            <person name="Bruce D."/>
            <person name="Karavis M."/>
            <person name="Krepps M."/>
            <person name="McGregor P.A."/>
            <person name="Hong C."/>
            <person name="Park K.H."/>
            <person name="Akmal A."/>
            <person name="Feldman A."/>
            <person name="Lin J.S."/>
            <person name="Chang W.E."/>
            <person name="Higgs B.W."/>
            <person name="Demirev P."/>
            <person name="Lindquist J."/>
            <person name="Liem A."/>
            <person name="Fochler E."/>
            <person name="Read T.D."/>
            <person name="Tapia R."/>
            <person name="Johnson S."/>
            <person name="Bishop-Lilly K.A."/>
            <person name="Detter C."/>
            <person name="Han C."/>
            <person name="Sozhamannan S."/>
            <person name="Rosenzweig C.N."/>
            <person name="Skowronski E.W."/>
        </authorList>
    </citation>
    <scope>NUCLEOTIDE SEQUENCE [LARGE SCALE GENOMIC DNA]</scope>
    <source>
        <strain evidence="2 3">CL-SP19</strain>
    </source>
</reference>
<keyword evidence="3" id="KW-1185">Reference proteome</keyword>
<gene>
    <name evidence="2" type="ORF">CWI81_11680</name>
</gene>
<dbReference type="InterPro" id="IPR003965">
    <property type="entry name" value="Fatty_acid_synthase"/>
</dbReference>